<sequence>MIKVIKEDILPSIKSWHLWSVLGWLELRQRYKRSSIGPFWITISMGLLIIALGYIYGELFGVKLEEYLPLLAIGLVFWVFMNGVITEGCQAFISSSPYIGQLPTNKFIFIMQTVWRNFVMLIHNFIIVIAVVIYYDTLTISSIPIFLLGFIIVLLNLFWICLLCAITSLRFRDFPQIVASFMQIIFYITPILFSGTMLSKYKLLLAFNPFAWFIDIIRSPLIGQKADLYSYYNALTLLVFGTIFTIYIYKISYKKIAYWI</sequence>
<comment type="caution">
    <text evidence="4">The sequence shown here is derived from an EMBL/GenBank/DDBJ whole genome shotgun (WGS) entry which is preliminary data.</text>
</comment>
<feature type="transmembrane region" description="Helical" evidence="3">
    <location>
        <begin position="68"/>
        <end position="93"/>
    </location>
</feature>
<comment type="similarity">
    <text evidence="1">Belongs to the ABC-2 integral membrane protein family.</text>
</comment>
<protein>
    <submittedName>
        <fullName evidence="4">ABC transporter permease</fullName>
    </submittedName>
</protein>
<dbReference type="PANTHER" id="PTHR30413">
    <property type="entry name" value="INNER MEMBRANE TRANSPORT PERMEASE"/>
    <property type="match status" value="1"/>
</dbReference>
<keyword evidence="3" id="KW-1133">Transmembrane helix</keyword>
<feature type="transmembrane region" description="Helical" evidence="3">
    <location>
        <begin position="229"/>
        <end position="249"/>
    </location>
</feature>
<evidence type="ECO:0000313" key="4">
    <source>
        <dbReference type="EMBL" id="MCE2594046.1"/>
    </source>
</evidence>
<organism evidence="4 5">
    <name type="scientific">Motilimonas cestriensis</name>
    <dbReference type="NCBI Taxonomy" id="2742685"/>
    <lineage>
        <taxon>Bacteria</taxon>
        <taxon>Pseudomonadati</taxon>
        <taxon>Pseudomonadota</taxon>
        <taxon>Gammaproteobacteria</taxon>
        <taxon>Alteromonadales</taxon>
        <taxon>Alteromonadales genera incertae sedis</taxon>
        <taxon>Motilimonas</taxon>
    </lineage>
</organism>
<dbReference type="PANTHER" id="PTHR30413:SF10">
    <property type="entry name" value="CAPSULE POLYSACCHARIDE EXPORT INNER-MEMBRANE PROTEIN CTRC"/>
    <property type="match status" value="1"/>
</dbReference>
<evidence type="ECO:0000256" key="1">
    <source>
        <dbReference type="ARBA" id="ARBA00007783"/>
    </source>
</evidence>
<feature type="transmembrane region" description="Helical" evidence="3">
    <location>
        <begin position="177"/>
        <end position="198"/>
    </location>
</feature>
<dbReference type="RefSeq" id="WP_233051624.1">
    <property type="nucleotide sequence ID" value="NZ_JAIMJA010000003.1"/>
</dbReference>
<dbReference type="EMBL" id="JAIMJA010000003">
    <property type="protein sequence ID" value="MCE2594046.1"/>
    <property type="molecule type" value="Genomic_DNA"/>
</dbReference>
<feature type="transmembrane region" description="Helical" evidence="3">
    <location>
        <begin position="114"/>
        <end position="135"/>
    </location>
</feature>
<keyword evidence="2" id="KW-0813">Transport</keyword>
<evidence type="ECO:0000313" key="5">
    <source>
        <dbReference type="Proteomes" id="UP001201273"/>
    </source>
</evidence>
<keyword evidence="3" id="KW-0472">Membrane</keyword>
<reference evidence="4 5" key="1">
    <citation type="journal article" date="2022" name="Environ. Microbiol. Rep.">
        <title>Eco-phylogenetic analyses reveal divergent evolution of vitamin B12 metabolism in the marine bacterial family 'Psychromonadaceae'.</title>
        <authorList>
            <person name="Jin X."/>
            <person name="Yang Y."/>
            <person name="Cao H."/>
            <person name="Gao B."/>
            <person name="Zhao Z."/>
        </authorList>
    </citation>
    <scope>NUCLEOTIDE SEQUENCE [LARGE SCALE GENOMIC DNA]</scope>
    <source>
        <strain evidence="4 5">MKS20</strain>
    </source>
</reference>
<evidence type="ECO:0000256" key="3">
    <source>
        <dbReference type="SAM" id="Phobius"/>
    </source>
</evidence>
<dbReference type="Proteomes" id="UP001201273">
    <property type="component" value="Unassembled WGS sequence"/>
</dbReference>
<keyword evidence="3" id="KW-0812">Transmembrane</keyword>
<keyword evidence="5" id="KW-1185">Reference proteome</keyword>
<gene>
    <name evidence="4" type="ORF">K6Y31_04375</name>
</gene>
<feature type="transmembrane region" description="Helical" evidence="3">
    <location>
        <begin position="36"/>
        <end position="56"/>
    </location>
</feature>
<proteinExistence type="inferred from homology"/>
<accession>A0ABS8W503</accession>
<name>A0ABS8W503_9GAMM</name>
<feature type="transmembrane region" description="Helical" evidence="3">
    <location>
        <begin position="141"/>
        <end position="165"/>
    </location>
</feature>
<evidence type="ECO:0000256" key="2">
    <source>
        <dbReference type="ARBA" id="ARBA00022448"/>
    </source>
</evidence>